<proteinExistence type="predicted"/>
<reference evidence="1" key="1">
    <citation type="submission" date="2020-05" db="EMBL/GenBank/DDBJ databases">
        <authorList>
            <person name="Chiriac C."/>
            <person name="Salcher M."/>
            <person name="Ghai R."/>
            <person name="Kavagutti S V."/>
        </authorList>
    </citation>
    <scope>NUCLEOTIDE SEQUENCE</scope>
</reference>
<organism evidence="1">
    <name type="scientific">freshwater metagenome</name>
    <dbReference type="NCBI Taxonomy" id="449393"/>
    <lineage>
        <taxon>unclassified sequences</taxon>
        <taxon>metagenomes</taxon>
        <taxon>ecological metagenomes</taxon>
    </lineage>
</organism>
<evidence type="ECO:0000313" key="3">
    <source>
        <dbReference type="EMBL" id="CAB4804940.1"/>
    </source>
</evidence>
<name>A0A6J6BVA1_9ZZZZ</name>
<dbReference type="EMBL" id="CAEZUN010000173">
    <property type="protein sequence ID" value="CAB4610235.1"/>
    <property type="molecule type" value="Genomic_DNA"/>
</dbReference>
<dbReference type="EMBL" id="CAEZSE010000195">
    <property type="protein sequence ID" value="CAB4542846.1"/>
    <property type="molecule type" value="Genomic_DNA"/>
</dbReference>
<protein>
    <submittedName>
        <fullName evidence="1">Unannotated protein</fullName>
    </submittedName>
</protein>
<sequence length="315" mass="32977">MKNISRRRFISGSASVVGAGISLQMLTSCGDSATSGESSSAESFAAPDSDQLADQISELPSDLQLVQRFPQVLVPGNLRLPISLAFSSGIISASSDFKFPQTLSAKVIDLSTDKVIIENTSATLYGAEISLPYYPFQVTIESPGNYSLIVSGGPPEGTAFSVLERGLVLVPGVGDLLPGFDTPTFGDHRQVEPICTRQPEPCPFHKLTLNEALKLGVPVAYLVGTPAHCSTGTCAPALSGLIDVASRIVGSAVFIHAEIYADEAATVIAPAVQALSLSFEPVLFITDKNGKIVKRLDAVFDASEFSDALASVGVS</sequence>
<dbReference type="PROSITE" id="PS51257">
    <property type="entry name" value="PROKAR_LIPOPROTEIN"/>
    <property type="match status" value="1"/>
</dbReference>
<dbReference type="AlphaFoldDB" id="A0A6J6BVA1"/>
<accession>A0A6J6BVA1</accession>
<evidence type="ECO:0000313" key="1">
    <source>
        <dbReference type="EMBL" id="CAB4542846.1"/>
    </source>
</evidence>
<gene>
    <name evidence="1" type="ORF">UFOPK1353_01036</name>
    <name evidence="2" type="ORF">UFOPK1826_01212</name>
    <name evidence="3" type="ORF">UFOPK3026_00758</name>
</gene>
<dbReference type="EMBL" id="CAFAAP010000102">
    <property type="protein sequence ID" value="CAB4804940.1"/>
    <property type="molecule type" value="Genomic_DNA"/>
</dbReference>
<dbReference type="InterPro" id="IPR006311">
    <property type="entry name" value="TAT_signal"/>
</dbReference>
<dbReference type="PROSITE" id="PS51318">
    <property type="entry name" value="TAT"/>
    <property type="match status" value="1"/>
</dbReference>
<evidence type="ECO:0000313" key="2">
    <source>
        <dbReference type="EMBL" id="CAB4610235.1"/>
    </source>
</evidence>